<evidence type="ECO:0000313" key="9">
    <source>
        <dbReference type="Proteomes" id="UP000186230"/>
    </source>
</evidence>
<dbReference type="GO" id="GO:0015562">
    <property type="term" value="F:efflux transmembrane transporter activity"/>
    <property type="evidence" value="ECO:0007669"/>
    <property type="project" value="InterPro"/>
</dbReference>
<comment type="similarity">
    <text evidence="2">Belongs to the outer membrane factor (OMF) (TC 1.B.17) family.</text>
</comment>
<dbReference type="GO" id="GO:0009279">
    <property type="term" value="C:cell outer membrane"/>
    <property type="evidence" value="ECO:0007669"/>
    <property type="project" value="UniProtKB-SubCell"/>
</dbReference>
<proteinExistence type="inferred from homology"/>
<gene>
    <name evidence="8" type="ORF">GRFL_1081</name>
</gene>
<dbReference type="RefSeq" id="WP_083643645.1">
    <property type="nucleotide sequence ID" value="NZ_AMRU01000002.1"/>
</dbReference>
<evidence type="ECO:0000256" key="7">
    <source>
        <dbReference type="ARBA" id="ARBA00023237"/>
    </source>
</evidence>
<keyword evidence="7" id="KW-0998">Cell outer membrane</keyword>
<reference evidence="8 9" key="1">
    <citation type="submission" date="2016-07" db="EMBL/GenBank/DDBJ databases">
        <title>Multi-omics approach to identify versatile polysaccharide utilization systems of a marine flavobacterium Gramella flava.</title>
        <authorList>
            <person name="Tang K."/>
        </authorList>
    </citation>
    <scope>NUCLEOTIDE SEQUENCE [LARGE SCALE GENOMIC DNA]</scope>
    <source>
        <strain evidence="8 9">JLT2011</strain>
    </source>
</reference>
<evidence type="ECO:0000256" key="5">
    <source>
        <dbReference type="ARBA" id="ARBA00022692"/>
    </source>
</evidence>
<protein>
    <submittedName>
        <fullName evidence="8">Uncharacterized protein</fullName>
    </submittedName>
</protein>
<dbReference type="SUPFAM" id="SSF56954">
    <property type="entry name" value="Outer membrane efflux proteins (OEP)"/>
    <property type="match status" value="1"/>
</dbReference>
<dbReference type="EMBL" id="CP016359">
    <property type="protein sequence ID" value="APU67805.1"/>
    <property type="molecule type" value="Genomic_DNA"/>
</dbReference>
<dbReference type="Pfam" id="PF02321">
    <property type="entry name" value="OEP"/>
    <property type="match status" value="2"/>
</dbReference>
<dbReference type="InterPro" id="IPR003423">
    <property type="entry name" value="OMP_efflux"/>
</dbReference>
<dbReference type="PANTHER" id="PTHR30026">
    <property type="entry name" value="OUTER MEMBRANE PROTEIN TOLC"/>
    <property type="match status" value="1"/>
</dbReference>
<dbReference type="Proteomes" id="UP000186230">
    <property type="component" value="Chromosome"/>
</dbReference>
<organism evidence="8 9">
    <name type="scientific">Christiangramia flava JLT2011</name>
    <dbReference type="NCBI Taxonomy" id="1229726"/>
    <lineage>
        <taxon>Bacteria</taxon>
        <taxon>Pseudomonadati</taxon>
        <taxon>Bacteroidota</taxon>
        <taxon>Flavobacteriia</taxon>
        <taxon>Flavobacteriales</taxon>
        <taxon>Flavobacteriaceae</taxon>
        <taxon>Christiangramia</taxon>
    </lineage>
</organism>
<sequence>MTRTALIILVFLSFYNRSFSQEEKKVWSLEDCLLYAEDHNLTITDALLDQAVAEVTYDQSKLQKIPSITGNISQSLTNGYSIDPITSSYINEQISSTSSYLNAQVSLFNGNKLNNQIAQNKLLVQQSNLFVEEAKNNIGLSIIQSYLQALYLKESISIARKSLENSQQETLLSKKRYEAGAIAKKDYSDARSQEAKNQYELLNARNNYSAEITFLKQLLNLPQSQQLEITEPQETYLYPVPFSAEQIYLHSLQESPSIQASSMNIEISEKDIDIAKADFLPSLSLSGSLGSGYTSIQDMNFLDQYDLNFNQRVGLALSIPIFNQGATKASVRKAEIRKEQANIALENSKNELYQNITTAWQNYTSAEEQFNAAKLAIDAAKDSYQLASKQFEQGLINSADLIVSQNNYTTAQQNHLQAKYMVILYSRLLNFYNTNQLY</sequence>
<dbReference type="KEGG" id="gfl:GRFL_1081"/>
<dbReference type="PANTHER" id="PTHR30026:SF20">
    <property type="entry name" value="OUTER MEMBRANE PROTEIN TOLC"/>
    <property type="match status" value="1"/>
</dbReference>
<dbReference type="GO" id="GO:0015288">
    <property type="term" value="F:porin activity"/>
    <property type="evidence" value="ECO:0007669"/>
    <property type="project" value="TreeGrafter"/>
</dbReference>
<evidence type="ECO:0000256" key="2">
    <source>
        <dbReference type="ARBA" id="ARBA00007613"/>
    </source>
</evidence>
<evidence type="ECO:0000256" key="6">
    <source>
        <dbReference type="ARBA" id="ARBA00023136"/>
    </source>
</evidence>
<evidence type="ECO:0000256" key="1">
    <source>
        <dbReference type="ARBA" id="ARBA00004442"/>
    </source>
</evidence>
<keyword evidence="6" id="KW-0472">Membrane</keyword>
<accession>A0A1L7I3U0</accession>
<dbReference type="STRING" id="1229726.GRFL_1081"/>
<dbReference type="OrthoDB" id="9811587at2"/>
<evidence type="ECO:0000256" key="3">
    <source>
        <dbReference type="ARBA" id="ARBA00022448"/>
    </source>
</evidence>
<dbReference type="AlphaFoldDB" id="A0A1L7I3U0"/>
<evidence type="ECO:0000256" key="4">
    <source>
        <dbReference type="ARBA" id="ARBA00022452"/>
    </source>
</evidence>
<keyword evidence="3" id="KW-0813">Transport</keyword>
<dbReference type="Gene3D" id="1.20.1600.10">
    <property type="entry name" value="Outer membrane efflux proteins (OEP)"/>
    <property type="match status" value="1"/>
</dbReference>
<dbReference type="InterPro" id="IPR051906">
    <property type="entry name" value="TolC-like"/>
</dbReference>
<keyword evidence="9" id="KW-1185">Reference proteome</keyword>
<comment type="subcellular location">
    <subcellularLocation>
        <location evidence="1">Cell outer membrane</location>
    </subcellularLocation>
</comment>
<evidence type="ECO:0000313" key="8">
    <source>
        <dbReference type="EMBL" id="APU67805.1"/>
    </source>
</evidence>
<dbReference type="GO" id="GO:1990281">
    <property type="term" value="C:efflux pump complex"/>
    <property type="evidence" value="ECO:0007669"/>
    <property type="project" value="TreeGrafter"/>
</dbReference>
<keyword evidence="4" id="KW-1134">Transmembrane beta strand</keyword>
<keyword evidence="5" id="KW-0812">Transmembrane</keyword>
<name>A0A1L7I3U0_9FLAO</name>